<evidence type="ECO:0000313" key="1">
    <source>
        <dbReference type="EMBL" id="KAK6804496.1"/>
    </source>
</evidence>
<dbReference type="Proteomes" id="UP001371456">
    <property type="component" value="Unassembled WGS sequence"/>
</dbReference>
<organism evidence="1 2">
    <name type="scientific">Solanum bulbocastanum</name>
    <name type="common">Wild potato</name>
    <dbReference type="NCBI Taxonomy" id="147425"/>
    <lineage>
        <taxon>Eukaryota</taxon>
        <taxon>Viridiplantae</taxon>
        <taxon>Streptophyta</taxon>
        <taxon>Embryophyta</taxon>
        <taxon>Tracheophyta</taxon>
        <taxon>Spermatophyta</taxon>
        <taxon>Magnoliopsida</taxon>
        <taxon>eudicotyledons</taxon>
        <taxon>Gunneridae</taxon>
        <taxon>Pentapetalae</taxon>
        <taxon>asterids</taxon>
        <taxon>lamiids</taxon>
        <taxon>Solanales</taxon>
        <taxon>Solanaceae</taxon>
        <taxon>Solanoideae</taxon>
        <taxon>Solaneae</taxon>
        <taxon>Solanum</taxon>
    </lineage>
</organism>
<proteinExistence type="predicted"/>
<comment type="caution">
    <text evidence="1">The sequence shown here is derived from an EMBL/GenBank/DDBJ whole genome shotgun (WGS) entry which is preliminary data.</text>
</comment>
<sequence>MDESQISPNDVVGKV</sequence>
<reference evidence="1 2" key="1">
    <citation type="submission" date="2024-02" db="EMBL/GenBank/DDBJ databases">
        <title>de novo genome assembly of Solanum bulbocastanum strain 11H21.</title>
        <authorList>
            <person name="Hosaka A.J."/>
        </authorList>
    </citation>
    <scope>NUCLEOTIDE SEQUENCE [LARGE SCALE GENOMIC DNA]</scope>
    <source>
        <tissue evidence="1">Young leaves</tissue>
    </source>
</reference>
<gene>
    <name evidence="1" type="ORF">RDI58_002280</name>
</gene>
<protein>
    <submittedName>
        <fullName evidence="1">Uncharacterized protein</fullName>
    </submittedName>
</protein>
<accession>A0AAN8YR05</accession>
<evidence type="ECO:0000313" key="2">
    <source>
        <dbReference type="Proteomes" id="UP001371456"/>
    </source>
</evidence>
<name>A0AAN8YR05_SOLBU</name>
<dbReference type="EMBL" id="JBANQN010000001">
    <property type="protein sequence ID" value="KAK6804496.1"/>
    <property type="molecule type" value="Genomic_DNA"/>
</dbReference>
<keyword evidence="2" id="KW-1185">Reference proteome</keyword>